<organism evidence="4 5">
    <name type="scientific">Rhodococcus jostii</name>
    <dbReference type="NCBI Taxonomy" id="132919"/>
    <lineage>
        <taxon>Bacteria</taxon>
        <taxon>Bacillati</taxon>
        <taxon>Actinomycetota</taxon>
        <taxon>Actinomycetes</taxon>
        <taxon>Mycobacteriales</taxon>
        <taxon>Nocardiaceae</taxon>
        <taxon>Rhodococcus</taxon>
    </lineage>
</organism>
<evidence type="ECO:0000313" key="5">
    <source>
        <dbReference type="Proteomes" id="UP000183407"/>
    </source>
</evidence>
<reference evidence="5" key="1">
    <citation type="submission" date="2016-10" db="EMBL/GenBank/DDBJ databases">
        <authorList>
            <person name="Varghese N."/>
        </authorList>
    </citation>
    <scope>NUCLEOTIDE SEQUENCE [LARGE SCALE GENOMIC DNA]</scope>
    <source>
        <strain evidence="5">DSM 44719</strain>
    </source>
</reference>
<keyword evidence="2" id="KW-0804">Transcription</keyword>
<sequence>MRIRGRRDHPRHADRYAREQCTRQVDRIARRAVVELISKRPRRGWTGPDLADPLQAMQPVGEIARNGTLNAPHFSQIFRAEYGMTPSEYRQRALRLP</sequence>
<dbReference type="GO" id="GO:0003700">
    <property type="term" value="F:DNA-binding transcription factor activity"/>
    <property type="evidence" value="ECO:0007669"/>
    <property type="project" value="InterPro"/>
</dbReference>
<dbReference type="Pfam" id="PF00165">
    <property type="entry name" value="HTH_AraC"/>
    <property type="match status" value="1"/>
</dbReference>
<protein>
    <submittedName>
        <fullName evidence="4">Regulatory helix-turn-helix protein, AraC family</fullName>
    </submittedName>
</protein>
<dbReference type="EMBL" id="FNTL01000002">
    <property type="protein sequence ID" value="SEB37833.1"/>
    <property type="molecule type" value="Genomic_DNA"/>
</dbReference>
<proteinExistence type="predicted"/>
<dbReference type="SUPFAM" id="SSF46689">
    <property type="entry name" value="Homeodomain-like"/>
    <property type="match status" value="1"/>
</dbReference>
<dbReference type="InterPro" id="IPR009057">
    <property type="entry name" value="Homeodomain-like_sf"/>
</dbReference>
<keyword evidence="1" id="KW-0805">Transcription regulation</keyword>
<dbReference type="AlphaFoldDB" id="A0A1H4IUY3"/>
<evidence type="ECO:0000313" key="4">
    <source>
        <dbReference type="EMBL" id="SEB37833.1"/>
    </source>
</evidence>
<dbReference type="GO" id="GO:0043565">
    <property type="term" value="F:sequence-specific DNA binding"/>
    <property type="evidence" value="ECO:0007669"/>
    <property type="project" value="InterPro"/>
</dbReference>
<dbReference type="Gene3D" id="1.10.10.60">
    <property type="entry name" value="Homeodomain-like"/>
    <property type="match status" value="1"/>
</dbReference>
<evidence type="ECO:0000259" key="3">
    <source>
        <dbReference type="PROSITE" id="PS01124"/>
    </source>
</evidence>
<accession>A0A1H4IUY3</accession>
<dbReference type="PROSITE" id="PS01124">
    <property type="entry name" value="HTH_ARAC_FAMILY_2"/>
    <property type="match status" value="1"/>
</dbReference>
<dbReference type="Proteomes" id="UP000183407">
    <property type="component" value="Unassembled WGS sequence"/>
</dbReference>
<dbReference type="InterPro" id="IPR018060">
    <property type="entry name" value="HTH_AraC"/>
</dbReference>
<gene>
    <name evidence="4" type="ORF">SAMN04490220_0545</name>
</gene>
<feature type="domain" description="HTH araC/xylS-type" evidence="3">
    <location>
        <begin position="67"/>
        <end position="92"/>
    </location>
</feature>
<name>A0A1H4IUY3_RHOJO</name>
<evidence type="ECO:0000256" key="1">
    <source>
        <dbReference type="ARBA" id="ARBA00023015"/>
    </source>
</evidence>
<evidence type="ECO:0000256" key="2">
    <source>
        <dbReference type="ARBA" id="ARBA00023163"/>
    </source>
</evidence>